<comment type="similarity">
    <text evidence="2 6">Belongs to the SURF1 family.</text>
</comment>
<name>A0ABX2T9P6_9PROT</name>
<sequence>MLALGTWQVQRLGWKQELIGRIEQRSHAAPVPLPAAIDEAPAWDFRPVTVTGRFLTDKSMLTLARPQQGRIGYELVTPLERADGPPVLINRGFVPMDRKDAARGGPDGTVTVTGVARLPQPPGWFQPDGRSADGVWMRIDTAAMAAAAGLPSTVPLVVEQAPTGGVPAGIPPRVELPNNHLQYAFTWYSLAVVLLVIYGISQWRSRR</sequence>
<comment type="caution">
    <text evidence="6">Lacks conserved residue(s) required for the propagation of feature annotation.</text>
</comment>
<organism evidence="7 8">
    <name type="scientific">Azospirillum oleiclasticum</name>
    <dbReference type="NCBI Taxonomy" id="2735135"/>
    <lineage>
        <taxon>Bacteria</taxon>
        <taxon>Pseudomonadati</taxon>
        <taxon>Pseudomonadota</taxon>
        <taxon>Alphaproteobacteria</taxon>
        <taxon>Rhodospirillales</taxon>
        <taxon>Azospirillaceae</taxon>
        <taxon>Azospirillum</taxon>
    </lineage>
</organism>
<gene>
    <name evidence="7" type="ORF">HND93_12555</name>
</gene>
<dbReference type="PANTHER" id="PTHR23427:SF2">
    <property type="entry name" value="SURFEIT LOCUS PROTEIN 1"/>
    <property type="match status" value="1"/>
</dbReference>
<dbReference type="InterPro" id="IPR045214">
    <property type="entry name" value="Surf1/Surf4"/>
</dbReference>
<comment type="subcellular location">
    <subcellularLocation>
        <location evidence="6">Cell membrane</location>
        <topology evidence="6">Multi-pass membrane protein</topology>
    </subcellularLocation>
    <subcellularLocation>
        <location evidence="1">Membrane</location>
    </subcellularLocation>
</comment>
<dbReference type="InterPro" id="IPR002994">
    <property type="entry name" value="Surf1/Shy1"/>
</dbReference>
<evidence type="ECO:0000256" key="6">
    <source>
        <dbReference type="RuleBase" id="RU363076"/>
    </source>
</evidence>
<evidence type="ECO:0000313" key="8">
    <source>
        <dbReference type="Proteomes" id="UP000584642"/>
    </source>
</evidence>
<dbReference type="Pfam" id="PF02104">
    <property type="entry name" value="SURF1"/>
    <property type="match status" value="1"/>
</dbReference>
<evidence type="ECO:0000256" key="4">
    <source>
        <dbReference type="ARBA" id="ARBA00022989"/>
    </source>
</evidence>
<protein>
    <recommendedName>
        <fullName evidence="6">SURF1-like protein</fullName>
    </recommendedName>
</protein>
<proteinExistence type="inferred from homology"/>
<comment type="caution">
    <text evidence="7">The sequence shown here is derived from an EMBL/GenBank/DDBJ whole genome shotgun (WGS) entry which is preliminary data.</text>
</comment>
<keyword evidence="8" id="KW-1185">Reference proteome</keyword>
<dbReference type="PANTHER" id="PTHR23427">
    <property type="entry name" value="SURFEIT LOCUS PROTEIN"/>
    <property type="match status" value="1"/>
</dbReference>
<dbReference type="CDD" id="cd06662">
    <property type="entry name" value="SURF1"/>
    <property type="match status" value="1"/>
</dbReference>
<keyword evidence="5 6" id="KW-0472">Membrane</keyword>
<feature type="transmembrane region" description="Helical" evidence="6">
    <location>
        <begin position="181"/>
        <end position="200"/>
    </location>
</feature>
<keyword evidence="6" id="KW-1003">Cell membrane</keyword>
<reference evidence="7 8" key="1">
    <citation type="submission" date="2020-05" db="EMBL/GenBank/DDBJ databases">
        <title>Azospirillum oleiclasticum sp. nov, a nitrogen-fixing and heavy crude oil-emulsifying bacterium isolated from the crude oil of Yumen Oilfield.</title>
        <authorList>
            <person name="Wu D."/>
            <person name="Cai M."/>
            <person name="Zhang X."/>
        </authorList>
    </citation>
    <scope>NUCLEOTIDE SEQUENCE [LARGE SCALE GENOMIC DNA]</scope>
    <source>
        <strain evidence="7 8">ROY-1-1-2</strain>
    </source>
</reference>
<keyword evidence="4 6" id="KW-1133">Transmembrane helix</keyword>
<evidence type="ECO:0000256" key="2">
    <source>
        <dbReference type="ARBA" id="ARBA00007165"/>
    </source>
</evidence>
<dbReference type="PROSITE" id="PS50895">
    <property type="entry name" value="SURF1"/>
    <property type="match status" value="1"/>
</dbReference>
<keyword evidence="3 6" id="KW-0812">Transmembrane</keyword>
<evidence type="ECO:0000313" key="7">
    <source>
        <dbReference type="EMBL" id="NYZ20545.1"/>
    </source>
</evidence>
<accession>A0ABX2T9P6</accession>
<evidence type="ECO:0000256" key="3">
    <source>
        <dbReference type="ARBA" id="ARBA00022692"/>
    </source>
</evidence>
<evidence type="ECO:0000256" key="5">
    <source>
        <dbReference type="ARBA" id="ARBA00023136"/>
    </source>
</evidence>
<evidence type="ECO:0000256" key="1">
    <source>
        <dbReference type="ARBA" id="ARBA00004370"/>
    </source>
</evidence>
<dbReference type="EMBL" id="JABFDB010000008">
    <property type="protein sequence ID" value="NYZ20545.1"/>
    <property type="molecule type" value="Genomic_DNA"/>
</dbReference>
<dbReference type="Proteomes" id="UP000584642">
    <property type="component" value="Unassembled WGS sequence"/>
</dbReference>